<proteinExistence type="predicted"/>
<dbReference type="PATRIC" id="fig|1197174.4.peg.3151"/>
<accession>J1Y8G0</accession>
<dbReference type="AlphaFoldDB" id="J1Y8G0"/>
<dbReference type="Proteomes" id="UP000012043">
    <property type="component" value="Unassembled WGS sequence"/>
</dbReference>
<name>J1Y8G0_9ALTE</name>
<organism evidence="1 2">
    <name type="scientific">Alishewanella aestuarii B11</name>
    <dbReference type="NCBI Taxonomy" id="1197174"/>
    <lineage>
        <taxon>Bacteria</taxon>
        <taxon>Pseudomonadati</taxon>
        <taxon>Pseudomonadota</taxon>
        <taxon>Gammaproteobacteria</taxon>
        <taxon>Alteromonadales</taxon>
        <taxon>Alteromonadaceae</taxon>
        <taxon>Alishewanella</taxon>
    </lineage>
</organism>
<comment type="caution">
    <text evidence="1">The sequence shown here is derived from an EMBL/GenBank/DDBJ whole genome shotgun (WGS) entry which is preliminary data.</text>
</comment>
<sequence length="41" mass="4037">MNNLAKSQATATGAIFTAVGGLIFAKSGSAGIKKGRITGLN</sequence>
<keyword evidence="2" id="KW-1185">Reference proteome</keyword>
<dbReference type="EMBL" id="ALAB01000041">
    <property type="protein sequence ID" value="EJI84015.1"/>
    <property type="molecule type" value="Genomic_DNA"/>
</dbReference>
<protein>
    <submittedName>
        <fullName evidence="1">Uncharacterized protein</fullName>
    </submittedName>
</protein>
<evidence type="ECO:0000313" key="1">
    <source>
        <dbReference type="EMBL" id="EJI84015.1"/>
    </source>
</evidence>
<reference evidence="1 2" key="1">
    <citation type="journal article" date="2012" name="J. Bacteriol.">
        <title>Genome Sequence of Pectin-Degrading Alishewanella aestuarii Strain B11T, Isolated from Tidal Flat Sediment.</title>
        <authorList>
            <person name="Jung J."/>
            <person name="Choi S."/>
            <person name="Chun J."/>
            <person name="Park W."/>
        </authorList>
    </citation>
    <scope>NUCLEOTIDE SEQUENCE [LARGE SCALE GENOMIC DNA]</scope>
    <source>
        <strain evidence="1 2">B11</strain>
    </source>
</reference>
<gene>
    <name evidence="1" type="ORF">AEST_32210</name>
</gene>
<evidence type="ECO:0000313" key="2">
    <source>
        <dbReference type="Proteomes" id="UP000012043"/>
    </source>
</evidence>